<dbReference type="InterPro" id="IPR050726">
    <property type="entry name" value="mGluR"/>
</dbReference>
<feature type="transmembrane region" description="Helical" evidence="7">
    <location>
        <begin position="1289"/>
        <end position="1310"/>
    </location>
</feature>
<dbReference type="PANTHER" id="PTHR24060">
    <property type="entry name" value="METABOTROPIC GLUTAMATE RECEPTOR"/>
    <property type="match status" value="1"/>
</dbReference>
<evidence type="ECO:0000256" key="4">
    <source>
        <dbReference type="ARBA" id="ARBA00023136"/>
    </source>
</evidence>
<feature type="compositionally biased region" description="Basic and acidic residues" evidence="6">
    <location>
        <begin position="811"/>
        <end position="820"/>
    </location>
</feature>
<feature type="compositionally biased region" description="Basic residues" evidence="6">
    <location>
        <begin position="1452"/>
        <end position="1472"/>
    </location>
</feature>
<evidence type="ECO:0000256" key="2">
    <source>
        <dbReference type="ARBA" id="ARBA00022692"/>
    </source>
</evidence>
<dbReference type="Proteomes" id="UP000825002">
    <property type="component" value="Unassembled WGS sequence"/>
</dbReference>
<evidence type="ECO:0000313" key="10">
    <source>
        <dbReference type="Proteomes" id="UP000825002"/>
    </source>
</evidence>
<accession>A0ABQ7S625</accession>
<evidence type="ECO:0000256" key="3">
    <source>
        <dbReference type="ARBA" id="ARBA00022989"/>
    </source>
</evidence>
<keyword evidence="10" id="KW-1185">Reference proteome</keyword>
<feature type="non-terminal residue" evidence="9">
    <location>
        <position position="1808"/>
    </location>
</feature>
<name>A0ABQ7S625_9ACAR</name>
<proteinExistence type="predicted"/>
<dbReference type="InterPro" id="IPR017978">
    <property type="entry name" value="GPCR_3_C"/>
</dbReference>
<comment type="caution">
    <text evidence="9">The sequence shown here is derived from an EMBL/GenBank/DDBJ whole genome shotgun (WGS) entry which is preliminary data.</text>
</comment>
<feature type="compositionally biased region" description="Polar residues" evidence="6">
    <location>
        <begin position="900"/>
        <end position="920"/>
    </location>
</feature>
<evidence type="ECO:0000256" key="7">
    <source>
        <dbReference type="SAM" id="Phobius"/>
    </source>
</evidence>
<feature type="transmembrane region" description="Helical" evidence="7">
    <location>
        <begin position="1316"/>
        <end position="1333"/>
    </location>
</feature>
<feature type="region of interest" description="Disordered" evidence="6">
    <location>
        <begin position="1716"/>
        <end position="1741"/>
    </location>
</feature>
<feature type="transmembrane region" description="Helical" evidence="7">
    <location>
        <begin position="1492"/>
        <end position="1513"/>
    </location>
</feature>
<evidence type="ECO:0000256" key="6">
    <source>
        <dbReference type="SAM" id="MobiDB-lite"/>
    </source>
</evidence>
<comment type="subcellular location">
    <subcellularLocation>
        <location evidence="1">Membrane</location>
        <topology evidence="1">Multi-pass membrane protein</topology>
    </subcellularLocation>
</comment>
<feature type="domain" description="G-protein coupled receptors family 3 profile" evidence="8">
    <location>
        <begin position="1246"/>
        <end position="1333"/>
    </location>
</feature>
<feature type="compositionally biased region" description="Acidic residues" evidence="6">
    <location>
        <begin position="938"/>
        <end position="947"/>
    </location>
</feature>
<feature type="compositionally biased region" description="Polar residues" evidence="6">
    <location>
        <begin position="1068"/>
        <end position="1084"/>
    </location>
</feature>
<feature type="region of interest" description="Disordered" evidence="6">
    <location>
        <begin position="769"/>
        <end position="826"/>
    </location>
</feature>
<dbReference type="EMBL" id="JAIFTH010000918">
    <property type="protein sequence ID" value="KAG9508826.1"/>
    <property type="molecule type" value="Genomic_DNA"/>
</dbReference>
<evidence type="ECO:0000256" key="5">
    <source>
        <dbReference type="ARBA" id="ARBA00023180"/>
    </source>
</evidence>
<evidence type="ECO:0000313" key="9">
    <source>
        <dbReference type="EMBL" id="KAG9508826.1"/>
    </source>
</evidence>
<feature type="compositionally biased region" description="Polar residues" evidence="6">
    <location>
        <begin position="840"/>
        <end position="852"/>
    </location>
</feature>
<feature type="compositionally biased region" description="Basic residues" evidence="6">
    <location>
        <begin position="1716"/>
        <end position="1735"/>
    </location>
</feature>
<feature type="compositionally biased region" description="Polar residues" evidence="6">
    <location>
        <begin position="1033"/>
        <end position="1058"/>
    </location>
</feature>
<feature type="compositionally biased region" description="Low complexity" evidence="6">
    <location>
        <begin position="632"/>
        <end position="653"/>
    </location>
</feature>
<organism evidence="9 10">
    <name type="scientific">Fragariocoptes setiger</name>
    <dbReference type="NCBI Taxonomy" id="1670756"/>
    <lineage>
        <taxon>Eukaryota</taxon>
        <taxon>Metazoa</taxon>
        <taxon>Ecdysozoa</taxon>
        <taxon>Arthropoda</taxon>
        <taxon>Chelicerata</taxon>
        <taxon>Arachnida</taxon>
        <taxon>Acari</taxon>
        <taxon>Acariformes</taxon>
        <taxon>Trombidiformes</taxon>
        <taxon>Prostigmata</taxon>
        <taxon>Eupodina</taxon>
        <taxon>Eriophyoidea</taxon>
        <taxon>Phytoptidae</taxon>
        <taxon>Fragariocoptes</taxon>
    </lineage>
</organism>
<keyword evidence="5" id="KW-0325">Glycoprotein</keyword>
<feature type="region of interest" description="Disordered" evidence="6">
    <location>
        <begin position="1448"/>
        <end position="1472"/>
    </location>
</feature>
<evidence type="ECO:0000259" key="8">
    <source>
        <dbReference type="PROSITE" id="PS50259"/>
    </source>
</evidence>
<feature type="region of interest" description="Disordered" evidence="6">
    <location>
        <begin position="1021"/>
        <end position="1095"/>
    </location>
</feature>
<sequence length="1808" mass="199402">RPLNNDDDDDDDELTYTGTQQYFKGNFPNALLELVGRRVVVVSVDDTGGCSTCTVESFTLIHHENANHNLLAAAGAATAAVGVIMQQMSVACQCLARLICTHGDIADGLAVAILINLRSVSCEPKRSEVSFGLLLSGHYSSSSNGNMDIAASSQAKLQTVASNADTLLNVPKSSVAADISTASPSTITPNTISDDRVASIASSIATSMLEADLIGATETVTPATRAFVQPSRHNLYNKSESFGSRRFFQKRATTTMFNDAASNGFCSNINANVIYSGMAAIWSSHQANLVGDSFLNVGAYVYDSCTDLETGQRQSVRIVSNLNAFQQTTCEAPRGSPISVTIAHGEQQSKAIQLLTSFRVPVITTRENFAIDDYDLLDEDQRRYLFTTGPSSRFLAAGALKFGNKILATMFEQNDKNSDKLVANSGDQNGLIVISTYMPRNFIIYIKDIVPNFANFEILQSAQPVDQIRARYDSNNAASGKSGASSSSTQQSAPVVLLFITPAEAIDLVTRLRTDLNNVSKYFTLVVITREDITRALKTIFNRGGTSLCSSKSFYTVSPRLDDISEFNRYFRDTTQIEGLTSDHPLVCEYAKYQRITKVQSDPDDQHAEPMIKAVWAAASALKMVHRRECQSSSTSADSDKSSSSNNNNNKSSAKNKKDQCILKLNKNLASLVQKNLRRLDTVINSTGLSALDGFRLKFDSENELVTNKYSIRHVRNDCDIVELGQYYDHQLHIDDSLLRRSYHQTMVQAWPIQGSGSHIMDHIIESNDDHSSATSMSDESTTPRDFSVNDTNVNDDDSDDNHHRSNVGARELRHDERPLGVRKKSQYWPAESQYVRNQVVRSRRPYNNSLSDADRSNDRSITSNMSNNRERESASFRPRAIVSTSTEGFAGLTNDEPAINNNLSAPNRTINTGLRNSIASVGDNDRDGNGNSQRETDENDGDDDRDQSDTRKIRRQQVAGTVTNRPSSMSDVTQRQMIEVPSSTQPTTTTNIVPRQRVQMTINGHVRPYDLHDGSSTVHSIGDEQVDPPLVSGSSDNIKNTTSANPVDELNTSTESSGALEAASHLHVSSTTERPVRTLTPSKSYGPPASDLNTHAAYDRYPNLKSNMARSLNTGPFVLDSSIRPLDYTSQDRHTFHKMPSGRSINTFNNGPGTHLANPSNLVGTSQPGNNMAFGLPASGHISDLHSAIGGVASTFQQSRPNQLEVDSHSDFTPDFSITDLDTNQSTAASLKLRQHMQWIYNSWISLSILIANIVGALITLYVSTFLLMKNCEGTLDKDNQGLRSIHLLAIIVVFFGSTLFVVHSSPFICLLRTTWYNLSLVLIFGSLLLRVMHTRAQSTIGLGGRSNKLNQFVTLIFIVAVQVALEAQRWRYEVPTEKSFYHVLSDPQVLSHMNATKQFSLVPETRISSNFCLYQPEQYLHSQVYVGFVIVLLTLMSLTTRRLSTSLGHHNNHHNHPNHHHHNGGNHHHRLVTGPTKPACTCYPLDSSNAFASIMIIVPTYTISTITHLYVPDETLRDSICSITMIIIAFAVLIGVFLPLMIRIQRFGNIITDGSTLAPSSEVDLVKNAHPYSGSSSTVLSMFPELNDGKQYNHNMQTSNKRRHNLSQTIANLGPSADALKDLGFISNCQTNVKMNSSGTISALEYADRTDDHTASSSHHSTGIETNDVMFGIDDEDGSNCQDHQKMIHHNKNCETDRHHGQNQMIQNGTTNQRKHVNRVHQHQGQHHHHPQHKVGNLCGVQPLPQIKAKQQKESNNKSNHHANKASHSHMNAYGGPHCIHQSGAMMPKDPHNPLFEEQGFRCAYP</sequence>
<feature type="transmembrane region" description="Helical" evidence="7">
    <location>
        <begin position="1421"/>
        <end position="1440"/>
    </location>
</feature>
<keyword evidence="2 7" id="KW-0812">Transmembrane</keyword>
<evidence type="ECO:0000256" key="1">
    <source>
        <dbReference type="ARBA" id="ARBA00004141"/>
    </source>
</evidence>
<feature type="compositionally biased region" description="Polar residues" evidence="6">
    <location>
        <begin position="959"/>
        <end position="975"/>
    </location>
</feature>
<feature type="compositionally biased region" description="Polar residues" evidence="6">
    <location>
        <begin position="773"/>
        <end position="785"/>
    </location>
</feature>
<feature type="non-terminal residue" evidence="9">
    <location>
        <position position="1"/>
    </location>
</feature>
<protein>
    <recommendedName>
        <fullName evidence="8">G-protein coupled receptors family 3 profile domain-containing protein</fullName>
    </recommendedName>
</protein>
<keyword evidence="3 7" id="KW-1133">Transmembrane helix</keyword>
<feature type="transmembrane region" description="Helical" evidence="7">
    <location>
        <begin position="1245"/>
        <end position="1269"/>
    </location>
</feature>
<feature type="region of interest" description="Disordered" evidence="6">
    <location>
        <begin position="630"/>
        <end position="657"/>
    </location>
</feature>
<gene>
    <name evidence="9" type="ORF">GZH46_02669</name>
</gene>
<keyword evidence="4 7" id="KW-0472">Membrane</keyword>
<feature type="transmembrane region" description="Helical" evidence="7">
    <location>
        <begin position="1525"/>
        <end position="1544"/>
    </location>
</feature>
<dbReference type="PROSITE" id="PS50259">
    <property type="entry name" value="G_PROTEIN_RECEP_F3_4"/>
    <property type="match status" value="1"/>
</dbReference>
<feature type="region of interest" description="Disordered" evidence="6">
    <location>
        <begin position="840"/>
        <end position="975"/>
    </location>
</feature>
<reference evidence="9 10" key="1">
    <citation type="submission" date="2020-10" db="EMBL/GenBank/DDBJ databases">
        <authorList>
            <person name="Klimov P.B."/>
            <person name="Dyachkov S.M."/>
            <person name="Chetverikov P.E."/>
        </authorList>
    </citation>
    <scope>NUCLEOTIDE SEQUENCE [LARGE SCALE GENOMIC DNA]</scope>
    <source>
        <strain evidence="9">BMOC 18-1129-001#AD2665</strain>
        <tissue evidence="9">Entire mites</tissue>
    </source>
</reference>